<accession>H2XP87</accession>
<evidence type="ECO:0000313" key="1">
    <source>
        <dbReference type="Ensembl" id="ENSCINP00000031470.1"/>
    </source>
</evidence>
<dbReference type="PANTHER" id="PTHR21580">
    <property type="entry name" value="SHIPPO-1-RELATED"/>
    <property type="match status" value="1"/>
</dbReference>
<dbReference type="Proteomes" id="UP000008144">
    <property type="component" value="Chromosome 11"/>
</dbReference>
<reference evidence="2" key="1">
    <citation type="journal article" date="2002" name="Science">
        <title>The draft genome of Ciona intestinalis: insights into chordate and vertebrate origins.</title>
        <authorList>
            <person name="Dehal P."/>
            <person name="Satou Y."/>
            <person name="Campbell R.K."/>
            <person name="Chapman J."/>
            <person name="Degnan B."/>
            <person name="De Tomaso A."/>
            <person name="Davidson B."/>
            <person name="Di Gregorio A."/>
            <person name="Gelpke M."/>
            <person name="Goodstein D.M."/>
            <person name="Harafuji N."/>
            <person name="Hastings K.E."/>
            <person name="Ho I."/>
            <person name="Hotta K."/>
            <person name="Huang W."/>
            <person name="Kawashima T."/>
            <person name="Lemaire P."/>
            <person name="Martinez D."/>
            <person name="Meinertzhagen I.A."/>
            <person name="Necula S."/>
            <person name="Nonaka M."/>
            <person name="Putnam N."/>
            <person name="Rash S."/>
            <person name="Saiga H."/>
            <person name="Satake M."/>
            <person name="Terry A."/>
            <person name="Yamada L."/>
            <person name="Wang H.G."/>
            <person name="Awazu S."/>
            <person name="Azumi K."/>
            <person name="Boore J."/>
            <person name="Branno M."/>
            <person name="Chin-Bow S."/>
            <person name="DeSantis R."/>
            <person name="Doyle S."/>
            <person name="Francino P."/>
            <person name="Keys D.N."/>
            <person name="Haga S."/>
            <person name="Hayashi H."/>
            <person name="Hino K."/>
            <person name="Imai K.S."/>
            <person name="Inaba K."/>
            <person name="Kano S."/>
            <person name="Kobayashi K."/>
            <person name="Kobayashi M."/>
            <person name="Lee B.I."/>
            <person name="Makabe K.W."/>
            <person name="Manohar C."/>
            <person name="Matassi G."/>
            <person name="Medina M."/>
            <person name="Mochizuki Y."/>
            <person name="Mount S."/>
            <person name="Morishita T."/>
            <person name="Miura S."/>
            <person name="Nakayama A."/>
            <person name="Nishizaka S."/>
            <person name="Nomoto H."/>
            <person name="Ohta F."/>
            <person name="Oishi K."/>
            <person name="Rigoutsos I."/>
            <person name="Sano M."/>
            <person name="Sasaki A."/>
            <person name="Sasakura Y."/>
            <person name="Shoguchi E."/>
            <person name="Shin-i T."/>
            <person name="Spagnuolo A."/>
            <person name="Stainier D."/>
            <person name="Suzuki M.M."/>
            <person name="Tassy O."/>
            <person name="Takatori N."/>
            <person name="Tokuoka M."/>
            <person name="Yagi K."/>
            <person name="Yoshizaki F."/>
            <person name="Wada S."/>
            <person name="Zhang C."/>
            <person name="Hyatt P.D."/>
            <person name="Larimer F."/>
            <person name="Detter C."/>
            <person name="Doggett N."/>
            <person name="Glavina T."/>
            <person name="Hawkins T."/>
            <person name="Richardson P."/>
            <person name="Lucas S."/>
            <person name="Kohara Y."/>
            <person name="Levine M."/>
            <person name="Satoh N."/>
            <person name="Rokhsar D.S."/>
        </authorList>
    </citation>
    <scope>NUCLEOTIDE SEQUENCE [LARGE SCALE GENOMIC DNA]</scope>
</reference>
<dbReference type="PANTHER" id="PTHR21580:SF57">
    <property type="entry name" value="OUTER DENSE FIBER OF SPERM TAILS 3-LIKE 2-RELATED"/>
    <property type="match status" value="1"/>
</dbReference>
<dbReference type="GeneTree" id="ENSGT00940000160480"/>
<reference evidence="1" key="3">
    <citation type="submission" date="2025-08" db="UniProtKB">
        <authorList>
            <consortium name="Ensembl"/>
        </authorList>
    </citation>
    <scope>IDENTIFICATION</scope>
</reference>
<organism evidence="1 2">
    <name type="scientific">Ciona intestinalis</name>
    <name type="common">Transparent sea squirt</name>
    <name type="synonym">Ascidia intestinalis</name>
    <dbReference type="NCBI Taxonomy" id="7719"/>
    <lineage>
        <taxon>Eukaryota</taxon>
        <taxon>Metazoa</taxon>
        <taxon>Chordata</taxon>
        <taxon>Tunicata</taxon>
        <taxon>Ascidiacea</taxon>
        <taxon>Phlebobranchia</taxon>
        <taxon>Cionidae</taxon>
        <taxon>Ciona</taxon>
    </lineage>
</organism>
<protein>
    <submittedName>
        <fullName evidence="1">Uncharacterized protein</fullName>
    </submittedName>
</protein>
<dbReference type="AlphaFoldDB" id="H2XP87"/>
<evidence type="ECO:0000313" key="2">
    <source>
        <dbReference type="Proteomes" id="UP000008144"/>
    </source>
</evidence>
<dbReference type="InterPro" id="IPR010736">
    <property type="entry name" value="SHIPPO-rpt"/>
</dbReference>
<reference evidence="1" key="4">
    <citation type="submission" date="2025-09" db="UniProtKB">
        <authorList>
            <consortium name="Ensembl"/>
        </authorList>
    </citation>
    <scope>IDENTIFICATION</scope>
</reference>
<dbReference type="GO" id="GO:0005856">
    <property type="term" value="C:cytoskeleton"/>
    <property type="evidence" value="ECO:0000318"/>
    <property type="project" value="GO_Central"/>
</dbReference>
<keyword evidence="2" id="KW-1185">Reference proteome</keyword>
<reference evidence="1" key="2">
    <citation type="journal article" date="2008" name="Genome Biol.">
        <title>Improved genome assembly and evidence-based global gene model set for the chordate Ciona intestinalis: new insight into intron and operon populations.</title>
        <authorList>
            <person name="Satou Y."/>
            <person name="Mineta K."/>
            <person name="Ogasawara M."/>
            <person name="Sasakura Y."/>
            <person name="Shoguchi E."/>
            <person name="Ueno K."/>
            <person name="Yamada L."/>
            <person name="Matsumoto J."/>
            <person name="Wasserscheid J."/>
            <person name="Dewar K."/>
            <person name="Wiley G.B."/>
            <person name="Macmil S.L."/>
            <person name="Roe B.A."/>
            <person name="Zeller R.W."/>
            <person name="Hastings K.E."/>
            <person name="Lemaire P."/>
            <person name="Lindquist E."/>
            <person name="Endo T."/>
            <person name="Hotta K."/>
            <person name="Inaba K."/>
        </authorList>
    </citation>
    <scope>NUCLEOTIDE SEQUENCE [LARGE SCALE GENOMIC DNA]</scope>
    <source>
        <strain evidence="1">wild type</strain>
    </source>
</reference>
<name>H2XP87_CIOIN</name>
<sequence length="242" mass="26869">IAAKLRGPGSGRYKLPSTCGFKGHDFTQHMKPAYSFGKRLGNSFISSNKCSPGPVYYIEPRYTRHGKDGTPHYSILGRPLNPNTFKTPGPGKYQNEKVHPQGEIHAPKYSMGSRTRYRQCDSYPSPNNYGLPSLLGSKVINKVSSASYSMTGRSLTGSFDEDLAKTPGSARYSIVDPNIYRKRAPCYSMLARRYMPGDKTTKPGPGAHHPEMVVINRPRAPQYSTGIRHSEYITPFVNESTD</sequence>
<dbReference type="EMBL" id="EAAA01000793">
    <property type="status" value="NOT_ANNOTATED_CDS"/>
    <property type="molecule type" value="Genomic_DNA"/>
</dbReference>
<proteinExistence type="predicted"/>
<dbReference type="InParanoid" id="H2XP87"/>
<dbReference type="Ensembl" id="ENSCINT00000031903.1">
    <property type="protein sequence ID" value="ENSCINP00000031470.1"/>
    <property type="gene ID" value="ENSCING00000023055.1"/>
</dbReference>
<dbReference type="InterPro" id="IPR051291">
    <property type="entry name" value="CIMAP"/>
</dbReference>
<dbReference type="OMA" id="ERAYFIN"/>
<dbReference type="HOGENOM" id="CLU_088282_1_0_1"/>
<dbReference type="Pfam" id="PF07004">
    <property type="entry name" value="SHIPPO-rpt"/>
    <property type="match status" value="4"/>
</dbReference>